<dbReference type="OrthoDB" id="9771783at2"/>
<dbReference type="AlphaFoldDB" id="A0A2Z4G7G0"/>
<evidence type="ECO:0000313" key="1">
    <source>
        <dbReference type="EMBL" id="AWV97087.1"/>
    </source>
</evidence>
<protein>
    <recommendedName>
        <fullName evidence="3">DUF748 domain-containing protein</fullName>
    </recommendedName>
</protein>
<dbReference type="RefSeq" id="WP_111370189.1">
    <property type="nucleotide sequence ID" value="NZ_CP029480.1"/>
</dbReference>
<keyword evidence="2" id="KW-1185">Reference proteome</keyword>
<accession>A0A2Z4G7G0</accession>
<dbReference type="EMBL" id="CP029480">
    <property type="protein sequence ID" value="AWV97087.1"/>
    <property type="molecule type" value="Genomic_DNA"/>
</dbReference>
<sequence>MKKYRKRKILIAIIALLIIFRLFLPVIVKNYLNNVLAELPGYTGAVENVDIALIRGAYVIKGMHLSVMDAGTEIPFINLPETDISVEWKSLFKGSIVSEIIMNDPEIIYIMEDQEDTEGAVQEDWTKALTDIVPLDINHFEIHSGKISLVMLSADPNIDLTMEKVELTADNLSNVIAARGTLPSTFEINANTFGEGTLSMNGNLNLLKEVPDMDISFKLENSKVTALNDLTRHYGKLDFASGMFNIYGEMAIADSYLKGYVKPFIKNSELIDSEDGFLETVWEGFIGFFKFILKNQKTDSVAMKVQFEGDLSNVETGVWSTVGSIIKNAWIKAFVNNVDNSIEFQDAFQDRKDARKTEKPN</sequence>
<dbReference type="Proteomes" id="UP000249873">
    <property type="component" value="Chromosome"/>
</dbReference>
<name>A0A2Z4G7G0_9BACT</name>
<evidence type="ECO:0008006" key="3">
    <source>
        <dbReference type="Google" id="ProtNLM"/>
    </source>
</evidence>
<reference evidence="1 2" key="1">
    <citation type="submission" date="2018-05" db="EMBL/GenBank/DDBJ databases">
        <title>Complete genome sequence of Arcticibacterium luteifluviistationis SM1504T, a cytophagaceae bacterium isolated from Arctic surface seawater.</title>
        <authorList>
            <person name="Li Y."/>
            <person name="Qin Q.-L."/>
        </authorList>
    </citation>
    <scope>NUCLEOTIDE SEQUENCE [LARGE SCALE GENOMIC DNA]</scope>
    <source>
        <strain evidence="1 2">SM1504</strain>
    </source>
</reference>
<dbReference type="KEGG" id="als:DJ013_02405"/>
<organism evidence="1 2">
    <name type="scientific">Arcticibacterium luteifluviistationis</name>
    <dbReference type="NCBI Taxonomy" id="1784714"/>
    <lineage>
        <taxon>Bacteria</taxon>
        <taxon>Pseudomonadati</taxon>
        <taxon>Bacteroidota</taxon>
        <taxon>Cytophagia</taxon>
        <taxon>Cytophagales</taxon>
        <taxon>Leadbetterellaceae</taxon>
        <taxon>Arcticibacterium</taxon>
    </lineage>
</organism>
<evidence type="ECO:0000313" key="2">
    <source>
        <dbReference type="Proteomes" id="UP000249873"/>
    </source>
</evidence>
<proteinExistence type="predicted"/>
<gene>
    <name evidence="1" type="ORF">DJ013_02405</name>
</gene>